<proteinExistence type="predicted"/>
<protein>
    <submittedName>
        <fullName evidence="2">Uncharacterized protein</fullName>
    </submittedName>
</protein>
<keyword evidence="3" id="KW-1185">Reference proteome</keyword>
<gene>
    <name evidence="2" type="ORF">C9J18_05120</name>
    <name evidence="1" type="ORF">CTM96_08105</name>
</gene>
<reference evidence="3 4" key="1">
    <citation type="submission" date="2018-03" db="EMBL/GenBank/DDBJ databases">
        <title>Whole genome sequencing of Histamine producing bacteria.</title>
        <authorList>
            <person name="Butler K."/>
        </authorList>
    </citation>
    <scope>NUCLEOTIDE SEQUENCE [LARGE SCALE GENOMIC DNA]</scope>
    <source>
        <strain evidence="2 4">FS-6.1</strain>
        <strain evidence="1 3">FS-6.2</strain>
    </source>
</reference>
<comment type="caution">
    <text evidence="2">The sequence shown here is derived from an EMBL/GenBank/DDBJ whole genome shotgun (WGS) entry which is preliminary data.</text>
</comment>
<evidence type="ECO:0000313" key="3">
    <source>
        <dbReference type="Proteomes" id="UP000241405"/>
    </source>
</evidence>
<dbReference type="Proteomes" id="UP000241405">
    <property type="component" value="Unassembled WGS sequence"/>
</dbReference>
<dbReference type="EMBL" id="PYMO01000006">
    <property type="protein sequence ID" value="PSU25665.1"/>
    <property type="molecule type" value="Genomic_DNA"/>
</dbReference>
<organism evidence="2 4">
    <name type="scientific">Photobacterium phosphoreum</name>
    <dbReference type="NCBI Taxonomy" id="659"/>
    <lineage>
        <taxon>Bacteria</taxon>
        <taxon>Pseudomonadati</taxon>
        <taxon>Pseudomonadota</taxon>
        <taxon>Gammaproteobacteria</taxon>
        <taxon>Vibrionales</taxon>
        <taxon>Vibrionaceae</taxon>
        <taxon>Photobacterium</taxon>
    </lineage>
</organism>
<accession>A0A2T3JWU9</accession>
<evidence type="ECO:0000313" key="2">
    <source>
        <dbReference type="EMBL" id="PSU53786.1"/>
    </source>
</evidence>
<dbReference type="Proteomes" id="UP000241618">
    <property type="component" value="Unassembled WGS sequence"/>
</dbReference>
<evidence type="ECO:0000313" key="4">
    <source>
        <dbReference type="Proteomes" id="UP000241618"/>
    </source>
</evidence>
<dbReference type="AlphaFoldDB" id="A0A2T3JWU9"/>
<sequence length="75" mass="8268">MVFLLIVITVHNHSAKDLHQIAIQNSNIDEIVILHALMVDSLSPSRAFTVGNDGGWFAFIVGKDVGGKFGRHNRK</sequence>
<evidence type="ECO:0000313" key="1">
    <source>
        <dbReference type="EMBL" id="PSU25665.1"/>
    </source>
</evidence>
<name>A0A2T3JWU9_PHOPO</name>
<dbReference type="EMBL" id="PYMP01000002">
    <property type="protein sequence ID" value="PSU53786.1"/>
    <property type="molecule type" value="Genomic_DNA"/>
</dbReference>